<dbReference type="InterPro" id="IPR005584">
    <property type="entry name" value="DNA_gyrase_inhibitor_YacG"/>
</dbReference>
<evidence type="ECO:0000256" key="2">
    <source>
        <dbReference type="ARBA" id="ARBA00022833"/>
    </source>
</evidence>
<dbReference type="Pfam" id="PF03884">
    <property type="entry name" value="YacG"/>
    <property type="match status" value="1"/>
</dbReference>
<evidence type="ECO:0000313" key="3">
    <source>
        <dbReference type="EMBL" id="PMP62542.1"/>
    </source>
</evidence>
<organism evidence="3 4">
    <name type="scientific">Caldimicrobium thiodismutans</name>
    <dbReference type="NCBI Taxonomy" id="1653476"/>
    <lineage>
        <taxon>Bacteria</taxon>
        <taxon>Pseudomonadati</taxon>
        <taxon>Thermodesulfobacteriota</taxon>
        <taxon>Thermodesulfobacteria</taxon>
        <taxon>Thermodesulfobacteriales</taxon>
        <taxon>Thermodesulfobacteriaceae</taxon>
        <taxon>Caldimicrobium</taxon>
    </lineage>
</organism>
<dbReference type="Proteomes" id="UP000235731">
    <property type="component" value="Unassembled WGS sequence"/>
</dbReference>
<sequence length="68" mass="8352">MDSKGRKPLRCPICKKLTYWEGNPYRPFCSRECKLADLYNWFYEEYRINLKEEKKEKFYSEGEENEGL</sequence>
<name>A0A2N7PJ37_9BACT</name>
<gene>
    <name evidence="3" type="ORF">C0197_04425</name>
</gene>
<keyword evidence="1" id="KW-0479">Metal-binding</keyword>
<accession>A0A2N7PJ37</accession>
<evidence type="ECO:0000313" key="4">
    <source>
        <dbReference type="Proteomes" id="UP000235731"/>
    </source>
</evidence>
<dbReference type="SUPFAM" id="SSF57716">
    <property type="entry name" value="Glucocorticoid receptor-like (DNA-binding domain)"/>
    <property type="match status" value="1"/>
</dbReference>
<evidence type="ECO:0000256" key="1">
    <source>
        <dbReference type="ARBA" id="ARBA00022723"/>
    </source>
</evidence>
<keyword evidence="2" id="KW-0862">Zinc</keyword>
<dbReference type="AlphaFoldDB" id="A0A2N7PJ37"/>
<dbReference type="Gene3D" id="3.30.50.10">
    <property type="entry name" value="Erythroid Transcription Factor GATA-1, subunit A"/>
    <property type="match status" value="1"/>
</dbReference>
<protein>
    <submittedName>
        <fullName evidence="3">DNA gyrase inhibitor YacG</fullName>
    </submittedName>
</protein>
<dbReference type="PANTHER" id="PTHR36150:SF1">
    <property type="entry name" value="DNA GYRASE INHIBITOR YACG"/>
    <property type="match status" value="1"/>
</dbReference>
<comment type="caution">
    <text evidence="3">The sequence shown here is derived from an EMBL/GenBank/DDBJ whole genome shotgun (WGS) entry which is preliminary data.</text>
</comment>
<reference evidence="3 4" key="1">
    <citation type="submission" date="2018-01" db="EMBL/GenBank/DDBJ databases">
        <title>Metagenomic assembled genomes from two thermal pools in the Uzon Caldera, Kamchatka, Russia.</title>
        <authorList>
            <person name="Wilkins L."/>
            <person name="Ettinger C."/>
        </authorList>
    </citation>
    <scope>NUCLEOTIDE SEQUENCE [LARGE SCALE GENOMIC DNA]</scope>
    <source>
        <strain evidence="3">ZAV-15</strain>
    </source>
</reference>
<dbReference type="EMBL" id="PNIE01000061">
    <property type="protein sequence ID" value="PMP62542.1"/>
    <property type="molecule type" value="Genomic_DNA"/>
</dbReference>
<dbReference type="HAMAP" id="MF_00649">
    <property type="entry name" value="DNA_gyrase_inhibitor_YacG"/>
    <property type="match status" value="1"/>
</dbReference>
<dbReference type="GO" id="GO:0008270">
    <property type="term" value="F:zinc ion binding"/>
    <property type="evidence" value="ECO:0007669"/>
    <property type="project" value="InterPro"/>
</dbReference>
<dbReference type="PANTHER" id="PTHR36150">
    <property type="entry name" value="DNA GYRASE INHIBITOR YACG"/>
    <property type="match status" value="1"/>
</dbReference>
<proteinExistence type="inferred from homology"/>
<dbReference type="InterPro" id="IPR013088">
    <property type="entry name" value="Znf_NHR/GATA"/>
</dbReference>
<dbReference type="GO" id="GO:0006355">
    <property type="term" value="P:regulation of DNA-templated transcription"/>
    <property type="evidence" value="ECO:0007669"/>
    <property type="project" value="InterPro"/>
</dbReference>